<dbReference type="AlphaFoldDB" id="A0A0B7FL38"/>
<evidence type="ECO:0000256" key="1">
    <source>
        <dbReference type="ARBA" id="ARBA00022857"/>
    </source>
</evidence>
<evidence type="ECO:0000313" key="4">
    <source>
        <dbReference type="Proteomes" id="UP000059188"/>
    </source>
</evidence>
<dbReference type="PANTHER" id="PTHR47706">
    <property type="entry name" value="NMRA-LIKE FAMILY PROTEIN"/>
    <property type="match status" value="1"/>
</dbReference>
<dbReference type="GO" id="GO:0016491">
    <property type="term" value="F:oxidoreductase activity"/>
    <property type="evidence" value="ECO:0007669"/>
    <property type="project" value="UniProtKB-KW"/>
</dbReference>
<evidence type="ECO:0000256" key="2">
    <source>
        <dbReference type="ARBA" id="ARBA00023002"/>
    </source>
</evidence>
<dbReference type="SUPFAM" id="SSF51735">
    <property type="entry name" value="NAD(P)-binding Rossmann-fold domains"/>
    <property type="match status" value="1"/>
</dbReference>
<gene>
    <name evidence="3" type="ORF">RSOLAG1IB_08175</name>
</gene>
<keyword evidence="1" id="KW-0521">NADP</keyword>
<proteinExistence type="predicted"/>
<evidence type="ECO:0000313" key="3">
    <source>
        <dbReference type="EMBL" id="CEL56897.1"/>
    </source>
</evidence>
<dbReference type="InterPro" id="IPR051609">
    <property type="entry name" value="NmrA/Isoflavone_reductase-like"/>
</dbReference>
<protein>
    <submittedName>
        <fullName evidence="3">Uncharacterized protein</fullName>
    </submittedName>
</protein>
<name>A0A0B7FL38_THACB</name>
<organism evidence="3 4">
    <name type="scientific">Thanatephorus cucumeris (strain AG1-IB / isolate 7/3/14)</name>
    <name type="common">Lettuce bottom rot fungus</name>
    <name type="synonym">Rhizoctonia solani</name>
    <dbReference type="NCBI Taxonomy" id="1108050"/>
    <lineage>
        <taxon>Eukaryota</taxon>
        <taxon>Fungi</taxon>
        <taxon>Dikarya</taxon>
        <taxon>Basidiomycota</taxon>
        <taxon>Agaricomycotina</taxon>
        <taxon>Agaricomycetes</taxon>
        <taxon>Cantharellales</taxon>
        <taxon>Ceratobasidiaceae</taxon>
        <taxon>Rhizoctonia</taxon>
        <taxon>Rhizoctonia solani AG-1</taxon>
    </lineage>
</organism>
<dbReference type="Proteomes" id="UP000059188">
    <property type="component" value="Unassembled WGS sequence"/>
</dbReference>
<reference evidence="3 4" key="1">
    <citation type="submission" date="2014-11" db="EMBL/GenBank/DDBJ databases">
        <authorList>
            <person name="Wibberg Daniel"/>
        </authorList>
    </citation>
    <scope>NUCLEOTIDE SEQUENCE [LARGE SCALE GENOMIC DNA]</scope>
    <source>
        <strain evidence="3">Rhizoctonia solani AG1-IB 7/3/14</strain>
    </source>
</reference>
<dbReference type="PANTHER" id="PTHR47706:SF9">
    <property type="entry name" value="NMRA-LIKE DOMAIN-CONTAINING PROTEIN-RELATED"/>
    <property type="match status" value="1"/>
</dbReference>
<sequence>MRSRAPPNPSGFGRVMMAPKNYISGPTYPDLRWFYSFVSAKTEHDFSSLALQPPSACSVILQNTPGASQPPDVTNNVYRLTEQTHTPDIAQLGDHIPCSFNRGIKRLCEGGDVGNSLCSTTSLIAQHPYFTVNMAAKTVALAGANGFVGKAFAKEFLNQGIDLRILTRAESVRPAFSYTNAGLPFAALSNGGFPEYCFIPPIGYNFAEKKVTIWGDGNAKNSWTTVHSVADWLANVLKSVPISQLENKHLLIQGTVATANEVIKLWEQKHGAKLEVDYHPTKELDDRVNASADDFLAILLQEWASGRGELGGKDNGLYPEWKPDTIESIL</sequence>
<dbReference type="EMBL" id="LN679125">
    <property type="protein sequence ID" value="CEL56897.1"/>
    <property type="molecule type" value="Genomic_DNA"/>
</dbReference>
<accession>A0A0B7FL38</accession>
<dbReference type="InterPro" id="IPR036291">
    <property type="entry name" value="NAD(P)-bd_dom_sf"/>
</dbReference>
<keyword evidence="2" id="KW-0560">Oxidoreductase</keyword>
<dbReference type="Gene3D" id="3.90.25.10">
    <property type="entry name" value="UDP-galactose 4-epimerase, domain 1"/>
    <property type="match status" value="1"/>
</dbReference>
<dbReference type="Gene3D" id="3.40.50.720">
    <property type="entry name" value="NAD(P)-binding Rossmann-like Domain"/>
    <property type="match status" value="1"/>
</dbReference>
<keyword evidence="4" id="KW-1185">Reference proteome</keyword>